<feature type="compositionally biased region" description="Polar residues" evidence="1">
    <location>
        <begin position="145"/>
        <end position="156"/>
    </location>
</feature>
<feature type="region of interest" description="Disordered" evidence="1">
    <location>
        <begin position="84"/>
        <end position="112"/>
    </location>
</feature>
<comment type="caution">
    <text evidence="2">The sequence shown here is derived from an EMBL/GenBank/DDBJ whole genome shotgun (WGS) entry which is preliminary data.</text>
</comment>
<evidence type="ECO:0000313" key="2">
    <source>
        <dbReference type="EMBL" id="VCW77739.1"/>
    </source>
</evidence>
<evidence type="ECO:0000256" key="1">
    <source>
        <dbReference type="SAM" id="MobiDB-lite"/>
    </source>
</evidence>
<accession>A0A9X9LNK6</accession>
<protein>
    <submittedName>
        <fullName evidence="2">Uncharacterized protein</fullName>
    </submittedName>
</protein>
<gene>
    <name evidence="2" type="ORF">BN2614_LOCUS2</name>
</gene>
<keyword evidence="3" id="KW-1185">Reference proteome</keyword>
<dbReference type="AlphaFoldDB" id="A0A9X9LNK6"/>
<dbReference type="Proteomes" id="UP000269945">
    <property type="component" value="Unassembled WGS sequence"/>
</dbReference>
<evidence type="ECO:0000313" key="3">
    <source>
        <dbReference type="Proteomes" id="UP000269945"/>
    </source>
</evidence>
<sequence>MTHNTRKRREAEASRHGGVKRRSSLRFPIPAPSAEASHFGDEPGPGARASVCSGRSPAPPVGRPRPLALFLLCGALTGAARAARAPLRRHRPGGGRTAATSGPPEGSGPRSHGLAYAVAHLCPTRAGSLARPPPPRGAPPLNGRTSRCASGPYSTRSHGAPGLEVWSQEGLLPATLWLRSSEKRGPLRPEKLEIQTCVSAPNSKRTQLTHILQEHSGVT</sequence>
<proteinExistence type="predicted"/>
<feature type="region of interest" description="Disordered" evidence="1">
    <location>
        <begin position="127"/>
        <end position="156"/>
    </location>
</feature>
<organism evidence="2 3">
    <name type="scientific">Gulo gulo</name>
    <name type="common">Wolverine</name>
    <name type="synonym">Gluton</name>
    <dbReference type="NCBI Taxonomy" id="48420"/>
    <lineage>
        <taxon>Eukaryota</taxon>
        <taxon>Metazoa</taxon>
        <taxon>Chordata</taxon>
        <taxon>Craniata</taxon>
        <taxon>Vertebrata</taxon>
        <taxon>Euteleostomi</taxon>
        <taxon>Mammalia</taxon>
        <taxon>Eutheria</taxon>
        <taxon>Laurasiatheria</taxon>
        <taxon>Carnivora</taxon>
        <taxon>Caniformia</taxon>
        <taxon>Musteloidea</taxon>
        <taxon>Mustelidae</taxon>
        <taxon>Guloninae</taxon>
        <taxon>Gulo</taxon>
    </lineage>
</organism>
<dbReference type="EMBL" id="CYRY02009290">
    <property type="protein sequence ID" value="VCW77739.1"/>
    <property type="molecule type" value="Genomic_DNA"/>
</dbReference>
<name>A0A9X9LNK6_GULGU</name>
<feature type="region of interest" description="Disordered" evidence="1">
    <location>
        <begin position="1"/>
        <end position="61"/>
    </location>
</feature>
<reference evidence="2 3" key="1">
    <citation type="submission" date="2018-10" db="EMBL/GenBank/DDBJ databases">
        <authorList>
            <person name="Ekblom R."/>
            <person name="Jareborg N."/>
        </authorList>
    </citation>
    <scope>NUCLEOTIDE SEQUENCE [LARGE SCALE GENOMIC DNA]</scope>
    <source>
        <tissue evidence="2">Muscle</tissue>
    </source>
</reference>